<dbReference type="KEGG" id="mko:MKLM6_3301"/>
<gene>
    <name evidence="1" type="ORF">A1356_10735</name>
</gene>
<organism evidence="1 2">
    <name type="scientific">Methylomonas koyamae</name>
    <dbReference type="NCBI Taxonomy" id="702114"/>
    <lineage>
        <taxon>Bacteria</taxon>
        <taxon>Pseudomonadati</taxon>
        <taxon>Pseudomonadota</taxon>
        <taxon>Gammaproteobacteria</taxon>
        <taxon>Methylococcales</taxon>
        <taxon>Methylococcaceae</taxon>
        <taxon>Methylomonas</taxon>
    </lineage>
</organism>
<dbReference type="EMBL" id="LUUL01000068">
    <property type="protein sequence ID" value="OAI26879.1"/>
    <property type="molecule type" value="Genomic_DNA"/>
</dbReference>
<dbReference type="RefSeq" id="WP_064026733.1">
    <property type="nucleotide sequence ID" value="NZ_CP023669.1"/>
</dbReference>
<comment type="caution">
    <text evidence="1">The sequence shown here is derived from an EMBL/GenBank/DDBJ whole genome shotgun (WGS) entry which is preliminary data.</text>
</comment>
<reference evidence="1 2" key="1">
    <citation type="submission" date="2016-03" db="EMBL/GenBank/DDBJ databases">
        <authorList>
            <person name="Heylen K."/>
            <person name="De Vos P."/>
            <person name="Vekeman B."/>
        </authorList>
    </citation>
    <scope>NUCLEOTIDE SEQUENCE [LARGE SCALE GENOMIC DNA]</scope>
    <source>
        <strain evidence="1 2">R-49807</strain>
    </source>
</reference>
<sequence>MQADDAFAFFSAQAQACAATLACFRGGGDLIGGQARSPAAAAALAGGHYRRRRRGGNGGDIRPLEGTVCGMRLACLFQDRYPGDQCRRRSIAYEDER</sequence>
<accession>A0A291IMP9</accession>
<proteinExistence type="predicted"/>
<evidence type="ECO:0000313" key="2">
    <source>
        <dbReference type="Proteomes" id="UP000077734"/>
    </source>
</evidence>
<dbReference type="Proteomes" id="UP000077734">
    <property type="component" value="Unassembled WGS sequence"/>
</dbReference>
<name>A0A291IMP9_9GAMM</name>
<dbReference type="AlphaFoldDB" id="A0A291IMP9"/>
<keyword evidence="2" id="KW-1185">Reference proteome</keyword>
<protein>
    <submittedName>
        <fullName evidence="1">Uncharacterized protein</fullName>
    </submittedName>
</protein>
<evidence type="ECO:0000313" key="1">
    <source>
        <dbReference type="EMBL" id="OAI26879.1"/>
    </source>
</evidence>